<protein>
    <submittedName>
        <fullName evidence="2">Uncharacterized protein</fullName>
    </submittedName>
</protein>
<comment type="caution">
    <text evidence="2">The sequence shown here is derived from an EMBL/GenBank/DDBJ whole genome shotgun (WGS) entry which is preliminary data.</text>
</comment>
<feature type="compositionally biased region" description="Basic and acidic residues" evidence="1">
    <location>
        <begin position="84"/>
        <end position="99"/>
    </location>
</feature>
<evidence type="ECO:0000313" key="2">
    <source>
        <dbReference type="EMBL" id="GEU80212.1"/>
    </source>
</evidence>
<feature type="region of interest" description="Disordered" evidence="1">
    <location>
        <begin position="84"/>
        <end position="123"/>
    </location>
</feature>
<sequence>MDNPGTTMKEYIQYETEKALRNNQVYNWETAKCCKISWSLNTVDIDLLRFVETKFPTIVYDDALKLESDFSSKLALNSKLINNEKKEKQGKQESSEDAWKNYLPNDEGINGDSNATQANKERFKPMDVNDDFWNLDDYLIPYDDPY</sequence>
<gene>
    <name evidence="2" type="ORF">Tci_052190</name>
</gene>
<proteinExistence type="predicted"/>
<reference evidence="2" key="1">
    <citation type="journal article" date="2019" name="Sci. Rep.">
        <title>Draft genome of Tanacetum cinerariifolium, the natural source of mosquito coil.</title>
        <authorList>
            <person name="Yamashiro T."/>
            <person name="Shiraishi A."/>
            <person name="Satake H."/>
            <person name="Nakayama K."/>
        </authorList>
    </citation>
    <scope>NUCLEOTIDE SEQUENCE</scope>
</reference>
<name>A0A6L2N4Z3_TANCI</name>
<dbReference type="EMBL" id="BKCJ010008033">
    <property type="protein sequence ID" value="GEU80212.1"/>
    <property type="molecule type" value="Genomic_DNA"/>
</dbReference>
<dbReference type="AlphaFoldDB" id="A0A6L2N4Z3"/>
<organism evidence="2">
    <name type="scientific">Tanacetum cinerariifolium</name>
    <name type="common">Dalmatian daisy</name>
    <name type="synonym">Chrysanthemum cinerariifolium</name>
    <dbReference type="NCBI Taxonomy" id="118510"/>
    <lineage>
        <taxon>Eukaryota</taxon>
        <taxon>Viridiplantae</taxon>
        <taxon>Streptophyta</taxon>
        <taxon>Embryophyta</taxon>
        <taxon>Tracheophyta</taxon>
        <taxon>Spermatophyta</taxon>
        <taxon>Magnoliopsida</taxon>
        <taxon>eudicotyledons</taxon>
        <taxon>Gunneridae</taxon>
        <taxon>Pentapetalae</taxon>
        <taxon>asterids</taxon>
        <taxon>campanulids</taxon>
        <taxon>Asterales</taxon>
        <taxon>Asteraceae</taxon>
        <taxon>Asteroideae</taxon>
        <taxon>Anthemideae</taxon>
        <taxon>Anthemidinae</taxon>
        <taxon>Tanacetum</taxon>
    </lineage>
</organism>
<evidence type="ECO:0000256" key="1">
    <source>
        <dbReference type="SAM" id="MobiDB-lite"/>
    </source>
</evidence>
<accession>A0A6L2N4Z3</accession>